<comment type="caution">
    <text evidence="1">The sequence shown here is derived from an EMBL/GenBank/DDBJ whole genome shotgun (WGS) entry which is preliminary data.</text>
</comment>
<name>A0ABQ8TLE4_PERAM</name>
<dbReference type="EMBL" id="JAJSOF020000009">
    <property type="protein sequence ID" value="KAJ4446827.1"/>
    <property type="molecule type" value="Genomic_DNA"/>
</dbReference>
<proteinExistence type="predicted"/>
<reference evidence="1 2" key="1">
    <citation type="journal article" date="2022" name="Allergy">
        <title>Genome assembly and annotation of Periplaneta americana reveal a comprehensive cockroach allergen profile.</title>
        <authorList>
            <person name="Wang L."/>
            <person name="Xiong Q."/>
            <person name="Saelim N."/>
            <person name="Wang L."/>
            <person name="Nong W."/>
            <person name="Wan A.T."/>
            <person name="Shi M."/>
            <person name="Liu X."/>
            <person name="Cao Q."/>
            <person name="Hui J.H.L."/>
            <person name="Sookrung N."/>
            <person name="Leung T.F."/>
            <person name="Tungtrongchitr A."/>
            <person name="Tsui S.K.W."/>
        </authorList>
    </citation>
    <scope>NUCLEOTIDE SEQUENCE [LARGE SCALE GENOMIC DNA]</scope>
    <source>
        <strain evidence="1">PWHHKU_190912</strain>
    </source>
</reference>
<keyword evidence="2" id="KW-1185">Reference proteome</keyword>
<evidence type="ECO:0000313" key="2">
    <source>
        <dbReference type="Proteomes" id="UP001148838"/>
    </source>
</evidence>
<gene>
    <name evidence="1" type="ORF">ANN_13525</name>
</gene>
<sequence length="167" mass="19793">MPDVGNVSFAVVCFFVRFYESVQPFLVINLTDSVPFQHYYAIVYFVYPYYFKKDCSSGPQQQTCHCDTLDVVFVTEFHQVRRYFTTRQHPAQNDYAEYGMQQRLTQRELSPPYRFAVLHIRKRAEGNPFVDELSENTLKRMIDKFNFHSCENFEHRIVTSNGTPCVR</sequence>
<dbReference type="Proteomes" id="UP001148838">
    <property type="component" value="Unassembled WGS sequence"/>
</dbReference>
<accession>A0ABQ8TLE4</accession>
<evidence type="ECO:0000313" key="1">
    <source>
        <dbReference type="EMBL" id="KAJ4446827.1"/>
    </source>
</evidence>
<organism evidence="1 2">
    <name type="scientific">Periplaneta americana</name>
    <name type="common">American cockroach</name>
    <name type="synonym">Blatta americana</name>
    <dbReference type="NCBI Taxonomy" id="6978"/>
    <lineage>
        <taxon>Eukaryota</taxon>
        <taxon>Metazoa</taxon>
        <taxon>Ecdysozoa</taxon>
        <taxon>Arthropoda</taxon>
        <taxon>Hexapoda</taxon>
        <taxon>Insecta</taxon>
        <taxon>Pterygota</taxon>
        <taxon>Neoptera</taxon>
        <taxon>Polyneoptera</taxon>
        <taxon>Dictyoptera</taxon>
        <taxon>Blattodea</taxon>
        <taxon>Blattoidea</taxon>
        <taxon>Blattidae</taxon>
        <taxon>Blattinae</taxon>
        <taxon>Periplaneta</taxon>
    </lineage>
</organism>
<protein>
    <submittedName>
        <fullName evidence="1">Uncharacterized protein</fullName>
    </submittedName>
</protein>